<protein>
    <recommendedName>
        <fullName evidence="3">F-box domain-containing protein</fullName>
    </recommendedName>
</protein>
<keyword evidence="2" id="KW-1185">Reference proteome</keyword>
<dbReference type="Proteomes" id="UP000799423">
    <property type="component" value="Unassembled WGS sequence"/>
</dbReference>
<gene>
    <name evidence="1" type="ORF">T440DRAFT_269505</name>
</gene>
<dbReference type="EMBL" id="MU006293">
    <property type="protein sequence ID" value="KAF2854147.1"/>
    <property type="molecule type" value="Genomic_DNA"/>
</dbReference>
<proteinExistence type="predicted"/>
<organism evidence="1 2">
    <name type="scientific">Plenodomus tracheiphilus IPT5</name>
    <dbReference type="NCBI Taxonomy" id="1408161"/>
    <lineage>
        <taxon>Eukaryota</taxon>
        <taxon>Fungi</taxon>
        <taxon>Dikarya</taxon>
        <taxon>Ascomycota</taxon>
        <taxon>Pezizomycotina</taxon>
        <taxon>Dothideomycetes</taxon>
        <taxon>Pleosporomycetidae</taxon>
        <taxon>Pleosporales</taxon>
        <taxon>Pleosporineae</taxon>
        <taxon>Leptosphaeriaceae</taxon>
        <taxon>Plenodomus</taxon>
    </lineage>
</organism>
<name>A0A6A7BHH5_9PLEO</name>
<evidence type="ECO:0008006" key="3">
    <source>
        <dbReference type="Google" id="ProtNLM"/>
    </source>
</evidence>
<dbReference type="AlphaFoldDB" id="A0A6A7BHH5"/>
<sequence>MSFPSSDSNAGVDTPLLADQPFRLLNLPTELRLLILKEIEVETRLYKIKNPAIAVENQDGPDSFMTLAITSLPTSILGTCRMLKQEASRILAAKTMQLCQQETDHFIFDYTTWMHFTSPTISNVLACIEKNLRKDLKKHGYPTMPKFSRSNDRTCPKIQFGSQSTDKTPVEYYALFRFLSKYLE</sequence>
<evidence type="ECO:0000313" key="1">
    <source>
        <dbReference type="EMBL" id="KAF2854147.1"/>
    </source>
</evidence>
<accession>A0A6A7BHH5</accession>
<reference evidence="1" key="1">
    <citation type="submission" date="2020-01" db="EMBL/GenBank/DDBJ databases">
        <authorList>
            <consortium name="DOE Joint Genome Institute"/>
            <person name="Haridas S."/>
            <person name="Albert R."/>
            <person name="Binder M."/>
            <person name="Bloem J."/>
            <person name="Labutti K."/>
            <person name="Salamov A."/>
            <person name="Andreopoulos B."/>
            <person name="Baker S.E."/>
            <person name="Barry K."/>
            <person name="Bills G."/>
            <person name="Bluhm B.H."/>
            <person name="Cannon C."/>
            <person name="Castanera R."/>
            <person name="Culley D.E."/>
            <person name="Daum C."/>
            <person name="Ezra D."/>
            <person name="Gonzalez J.B."/>
            <person name="Henrissat B."/>
            <person name="Kuo A."/>
            <person name="Liang C."/>
            <person name="Lipzen A."/>
            <person name="Lutzoni F."/>
            <person name="Magnuson J."/>
            <person name="Mondo S."/>
            <person name="Nolan M."/>
            <person name="Ohm R."/>
            <person name="Pangilinan J."/>
            <person name="Park H.-J."/>
            <person name="Ramirez L."/>
            <person name="Alfaro M."/>
            <person name="Sun H."/>
            <person name="Tritt A."/>
            <person name="Yoshinaga Y."/>
            <person name="Zwiers L.-H."/>
            <person name="Turgeon B.G."/>
            <person name="Goodwin S.B."/>
            <person name="Spatafora J.W."/>
            <person name="Crous P.W."/>
            <person name="Grigoriev I.V."/>
        </authorList>
    </citation>
    <scope>NUCLEOTIDE SEQUENCE</scope>
    <source>
        <strain evidence="1">IPT5</strain>
    </source>
</reference>
<evidence type="ECO:0000313" key="2">
    <source>
        <dbReference type="Proteomes" id="UP000799423"/>
    </source>
</evidence>